<organism evidence="4 5">
    <name type="scientific">Cellulomonas aerilata</name>
    <dbReference type="NCBI Taxonomy" id="515326"/>
    <lineage>
        <taxon>Bacteria</taxon>
        <taxon>Bacillati</taxon>
        <taxon>Actinomycetota</taxon>
        <taxon>Actinomycetes</taxon>
        <taxon>Micrococcales</taxon>
        <taxon>Cellulomonadaceae</taxon>
        <taxon>Cellulomonas</taxon>
    </lineage>
</organism>
<dbReference type="PANTHER" id="PTHR43102">
    <property type="entry name" value="SLR1143 PROTEIN"/>
    <property type="match status" value="1"/>
</dbReference>
<sequence>MNGPGGASTEQQAAQALARDAARTAAARRLLEAGATEDGTLRTLAGLAVQLLGTPAAEISLLTDERVIVAAVDALPGPAGTRTSLEAALCTQAAVTDAGMVVADAARDPRTLHHPAVVRGALGAYLAVPIVSDTEKVVGAFCVYGPAARSWDDGDVRTLRHLASAAAVRLEVGALDRQYGSGSRESLLNAAVEAAALGTFQWDLSTGALRWDASLLEAFGYEEKTFRGTIEAFDARVHPDDLVHVRVALDRAIATCGVYEAEFRVLRPDGTVCWLTARGRALPGVDGRAEQVVGVTTDTTALRAQEERVREVLEGMSVAYFRVDESWRFAYVNAEAERILGRPRADLLGGDLWDLFPAAVGTPFEVSYRHVAATGGTVVFDAYYPAPLDAWYEVRAVPERGGVAAFFTDVTARRRHWRTRCRPSARPRCSAGSPPSSPRSRTRCRPCGPSCRSWSPPWPTSPSPACSTRVRPPGGTACATSPRSTATPSCSRCSTPTWRCGCRR</sequence>
<dbReference type="InterPro" id="IPR003018">
    <property type="entry name" value="GAF"/>
</dbReference>
<dbReference type="EMBL" id="BJYY01000013">
    <property type="protein sequence ID" value="GEO34060.1"/>
    <property type="molecule type" value="Genomic_DNA"/>
</dbReference>
<proteinExistence type="predicted"/>
<name>A0A512DCW9_9CELL</name>
<feature type="domain" description="PAC" evidence="3">
    <location>
        <begin position="259"/>
        <end position="311"/>
    </location>
</feature>
<feature type="compositionally biased region" description="Low complexity" evidence="1">
    <location>
        <begin position="445"/>
        <end position="455"/>
    </location>
</feature>
<dbReference type="Pfam" id="PF13185">
    <property type="entry name" value="GAF_2"/>
    <property type="match status" value="1"/>
</dbReference>
<gene>
    <name evidence="4" type="ORF">CAE01nite_17850</name>
</gene>
<dbReference type="PROSITE" id="PS50112">
    <property type="entry name" value="PAS"/>
    <property type="match status" value="2"/>
</dbReference>
<dbReference type="PROSITE" id="PS50113">
    <property type="entry name" value="PAC"/>
    <property type="match status" value="1"/>
</dbReference>
<dbReference type="Gene3D" id="2.10.70.100">
    <property type="match status" value="1"/>
</dbReference>
<feature type="domain" description="PAS" evidence="2">
    <location>
        <begin position="305"/>
        <end position="349"/>
    </location>
</feature>
<dbReference type="SUPFAM" id="SSF55785">
    <property type="entry name" value="PYP-like sensor domain (PAS domain)"/>
    <property type="match status" value="2"/>
</dbReference>
<keyword evidence="5" id="KW-1185">Reference proteome</keyword>
<dbReference type="Pfam" id="PF08448">
    <property type="entry name" value="PAS_4"/>
    <property type="match status" value="1"/>
</dbReference>
<dbReference type="InterPro" id="IPR000014">
    <property type="entry name" value="PAS"/>
</dbReference>
<dbReference type="PANTHER" id="PTHR43102:SF2">
    <property type="entry name" value="GAF DOMAIN-CONTAINING PROTEIN"/>
    <property type="match status" value="1"/>
</dbReference>
<feature type="region of interest" description="Disordered" evidence="1">
    <location>
        <begin position="423"/>
        <end position="467"/>
    </location>
</feature>
<dbReference type="Gene3D" id="3.30.450.20">
    <property type="entry name" value="PAS domain"/>
    <property type="match status" value="2"/>
</dbReference>
<dbReference type="SMART" id="SM00065">
    <property type="entry name" value="GAF"/>
    <property type="match status" value="1"/>
</dbReference>
<dbReference type="InterPro" id="IPR000700">
    <property type="entry name" value="PAS-assoc_C"/>
</dbReference>
<reference evidence="4 5" key="1">
    <citation type="submission" date="2019-07" db="EMBL/GenBank/DDBJ databases">
        <title>Whole genome shotgun sequence of Cellulomonas aerilata NBRC 106308.</title>
        <authorList>
            <person name="Hosoyama A."/>
            <person name="Uohara A."/>
            <person name="Ohji S."/>
            <person name="Ichikawa N."/>
        </authorList>
    </citation>
    <scope>NUCLEOTIDE SEQUENCE [LARGE SCALE GENOMIC DNA]</scope>
    <source>
        <strain evidence="4 5">NBRC 106308</strain>
    </source>
</reference>
<dbReference type="NCBIfam" id="TIGR00229">
    <property type="entry name" value="sensory_box"/>
    <property type="match status" value="2"/>
</dbReference>
<evidence type="ECO:0008006" key="6">
    <source>
        <dbReference type="Google" id="ProtNLM"/>
    </source>
</evidence>
<protein>
    <recommendedName>
        <fullName evidence="6">PAS domain-containing protein</fullName>
    </recommendedName>
</protein>
<evidence type="ECO:0000256" key="1">
    <source>
        <dbReference type="SAM" id="MobiDB-lite"/>
    </source>
</evidence>
<dbReference type="CDD" id="cd00130">
    <property type="entry name" value="PAS"/>
    <property type="match status" value="2"/>
</dbReference>
<comment type="caution">
    <text evidence="4">The sequence shown here is derived from an EMBL/GenBank/DDBJ whole genome shotgun (WGS) entry which is preliminary data.</text>
</comment>
<dbReference type="InterPro" id="IPR013656">
    <property type="entry name" value="PAS_4"/>
</dbReference>
<dbReference type="Pfam" id="PF08447">
    <property type="entry name" value="PAS_3"/>
    <property type="match status" value="1"/>
</dbReference>
<dbReference type="SMART" id="SM00086">
    <property type="entry name" value="PAC"/>
    <property type="match status" value="1"/>
</dbReference>
<dbReference type="InterPro" id="IPR013655">
    <property type="entry name" value="PAS_fold_3"/>
</dbReference>
<dbReference type="InterPro" id="IPR035965">
    <property type="entry name" value="PAS-like_dom_sf"/>
</dbReference>
<dbReference type="Gene3D" id="3.30.450.40">
    <property type="match status" value="1"/>
</dbReference>
<evidence type="ECO:0000259" key="3">
    <source>
        <dbReference type="PROSITE" id="PS50113"/>
    </source>
</evidence>
<evidence type="ECO:0000313" key="4">
    <source>
        <dbReference type="EMBL" id="GEO34060.1"/>
    </source>
</evidence>
<dbReference type="InterPro" id="IPR029016">
    <property type="entry name" value="GAF-like_dom_sf"/>
</dbReference>
<evidence type="ECO:0000259" key="2">
    <source>
        <dbReference type="PROSITE" id="PS50112"/>
    </source>
</evidence>
<dbReference type="InterPro" id="IPR001610">
    <property type="entry name" value="PAC"/>
</dbReference>
<dbReference type="AlphaFoldDB" id="A0A512DCW9"/>
<dbReference type="SUPFAM" id="SSF55781">
    <property type="entry name" value="GAF domain-like"/>
    <property type="match status" value="1"/>
</dbReference>
<dbReference type="Proteomes" id="UP000321181">
    <property type="component" value="Unassembled WGS sequence"/>
</dbReference>
<feature type="domain" description="PAS" evidence="2">
    <location>
        <begin position="184"/>
        <end position="256"/>
    </location>
</feature>
<dbReference type="OrthoDB" id="319881at2"/>
<evidence type="ECO:0000313" key="5">
    <source>
        <dbReference type="Proteomes" id="UP000321181"/>
    </source>
</evidence>
<dbReference type="SMART" id="SM00091">
    <property type="entry name" value="PAS"/>
    <property type="match status" value="2"/>
</dbReference>
<accession>A0A512DCW9</accession>